<evidence type="ECO:0000313" key="3">
    <source>
        <dbReference type="EMBL" id="MBK6975032.1"/>
    </source>
</evidence>
<reference evidence="3" key="1">
    <citation type="submission" date="2020-10" db="EMBL/GenBank/DDBJ databases">
        <title>Connecting structure to function with the recovery of over 1000 high-quality activated sludge metagenome-assembled genomes encoding full-length rRNA genes using long-read sequencing.</title>
        <authorList>
            <person name="Singleton C.M."/>
            <person name="Petriglieri F."/>
            <person name="Kristensen J.M."/>
            <person name="Kirkegaard R.H."/>
            <person name="Michaelsen T.Y."/>
            <person name="Andersen M.H."/>
            <person name="Karst S.M."/>
            <person name="Dueholm M.S."/>
            <person name="Nielsen P.H."/>
            <person name="Albertsen M."/>
        </authorList>
    </citation>
    <scope>NUCLEOTIDE SEQUENCE</scope>
    <source>
        <strain evidence="3">Bjer_18-Q3-R1-45_BAT3C.347</strain>
    </source>
</reference>
<dbReference type="PANTHER" id="PTHR43477">
    <property type="entry name" value="DIHYDROANTICAPSIN 7-DEHYDROGENASE"/>
    <property type="match status" value="1"/>
</dbReference>
<dbReference type="EMBL" id="JADJEV010000005">
    <property type="protein sequence ID" value="MBK6975032.1"/>
    <property type="molecule type" value="Genomic_DNA"/>
</dbReference>
<dbReference type="AlphaFoldDB" id="A0A9D7ECE7"/>
<dbReference type="SUPFAM" id="SSF51735">
    <property type="entry name" value="NAD(P)-binding Rossmann-fold domains"/>
    <property type="match status" value="1"/>
</dbReference>
<dbReference type="PANTHER" id="PTHR43477:SF1">
    <property type="entry name" value="DIHYDROANTICAPSIN 7-DEHYDROGENASE"/>
    <property type="match status" value="1"/>
</dbReference>
<organism evidence="3 4">
    <name type="scientific">Candidatus Methylophosphatis roskildensis</name>
    <dbReference type="NCBI Taxonomy" id="2899263"/>
    <lineage>
        <taxon>Bacteria</taxon>
        <taxon>Pseudomonadati</taxon>
        <taxon>Pseudomonadota</taxon>
        <taxon>Betaproteobacteria</taxon>
        <taxon>Nitrosomonadales</taxon>
        <taxon>Sterolibacteriaceae</taxon>
        <taxon>Candidatus Methylophosphatis</taxon>
    </lineage>
</organism>
<dbReference type="PRINTS" id="PR00081">
    <property type="entry name" value="GDHRDH"/>
</dbReference>
<dbReference type="InterPro" id="IPR002347">
    <property type="entry name" value="SDR_fam"/>
</dbReference>
<sequence>MARTALITGAAGGLGQAVAGKLDATGLQLVLTSRDDGRLAACYGGRHLQVEADCSGVAGARHILQVARAHGSAPTALAHCAGNIRLGALHRMSETDFSDCLRANLLSAFHTLAAFVGALRDTKSAGSAVLVSAAAARIGTPNHEAMAAAKAGVEGLVRGAVATCAAAGIPISAVAPGIMDTPAAAGFPGGTPAREAAARQYPLPGIGSADELAELIVRLLSDHAARVTGQVWSMDAGFSTIRPLIK</sequence>
<accession>A0A9D7ECE7</accession>
<evidence type="ECO:0000256" key="2">
    <source>
        <dbReference type="ARBA" id="ARBA00023002"/>
    </source>
</evidence>
<dbReference type="GO" id="GO:0016491">
    <property type="term" value="F:oxidoreductase activity"/>
    <property type="evidence" value="ECO:0007669"/>
    <property type="project" value="UniProtKB-KW"/>
</dbReference>
<name>A0A9D7ECE7_9PROT</name>
<proteinExistence type="inferred from homology"/>
<dbReference type="InterPro" id="IPR051122">
    <property type="entry name" value="SDR_DHRS6-like"/>
</dbReference>
<keyword evidence="2" id="KW-0560">Oxidoreductase</keyword>
<dbReference type="Gene3D" id="3.40.50.720">
    <property type="entry name" value="NAD(P)-binding Rossmann-like Domain"/>
    <property type="match status" value="1"/>
</dbReference>
<comment type="similarity">
    <text evidence="1">Belongs to the short-chain dehydrogenases/reductases (SDR) family.</text>
</comment>
<comment type="caution">
    <text evidence="3">The sequence shown here is derived from an EMBL/GenBank/DDBJ whole genome shotgun (WGS) entry which is preliminary data.</text>
</comment>
<evidence type="ECO:0000256" key="1">
    <source>
        <dbReference type="ARBA" id="ARBA00006484"/>
    </source>
</evidence>
<evidence type="ECO:0000313" key="4">
    <source>
        <dbReference type="Proteomes" id="UP000807785"/>
    </source>
</evidence>
<dbReference type="CDD" id="cd05233">
    <property type="entry name" value="SDR_c"/>
    <property type="match status" value="1"/>
</dbReference>
<dbReference type="InterPro" id="IPR036291">
    <property type="entry name" value="NAD(P)-bd_dom_sf"/>
</dbReference>
<dbReference type="Proteomes" id="UP000807785">
    <property type="component" value="Unassembled WGS sequence"/>
</dbReference>
<gene>
    <name evidence="3" type="ORF">IPH26_19560</name>
</gene>
<dbReference type="Pfam" id="PF13561">
    <property type="entry name" value="adh_short_C2"/>
    <property type="match status" value="1"/>
</dbReference>
<protein>
    <submittedName>
        <fullName evidence="3">SDR family oxidoreductase</fullName>
    </submittedName>
</protein>